<feature type="transmembrane region" description="Helical" evidence="6">
    <location>
        <begin position="255"/>
        <end position="275"/>
    </location>
</feature>
<dbReference type="GO" id="GO:0022857">
    <property type="term" value="F:transmembrane transporter activity"/>
    <property type="evidence" value="ECO:0007669"/>
    <property type="project" value="InterPro"/>
</dbReference>
<dbReference type="AlphaFoldDB" id="A0A178IMP6"/>
<reference evidence="8 9" key="1">
    <citation type="submission" date="2016-01" db="EMBL/GenBank/DDBJ databases">
        <title>High potential of lignocellulose degradation of a new Verrucomicrobia species.</title>
        <authorList>
            <person name="Wang Y."/>
            <person name="Shi Y."/>
            <person name="Qiu Z."/>
            <person name="Liu S."/>
            <person name="Yang H."/>
        </authorList>
    </citation>
    <scope>NUCLEOTIDE SEQUENCE [LARGE SCALE GENOMIC DNA]</scope>
    <source>
        <strain evidence="8 9">TSB47</strain>
    </source>
</reference>
<feature type="transmembrane region" description="Helical" evidence="6">
    <location>
        <begin position="60"/>
        <end position="77"/>
    </location>
</feature>
<evidence type="ECO:0000313" key="9">
    <source>
        <dbReference type="Proteomes" id="UP000078486"/>
    </source>
</evidence>
<feature type="domain" description="Major facilitator superfamily (MFS) profile" evidence="7">
    <location>
        <begin position="19"/>
        <end position="400"/>
    </location>
</feature>
<dbReference type="InterPro" id="IPR050189">
    <property type="entry name" value="MFS_Efflux_Transporters"/>
</dbReference>
<dbReference type="PANTHER" id="PTHR43124:SF3">
    <property type="entry name" value="CHLORAMPHENICOL EFFLUX PUMP RV0191"/>
    <property type="match status" value="1"/>
</dbReference>
<feature type="transmembrane region" description="Helical" evidence="6">
    <location>
        <begin position="143"/>
        <end position="163"/>
    </location>
</feature>
<protein>
    <recommendedName>
        <fullName evidence="7">Major facilitator superfamily (MFS) profile domain-containing protein</fullName>
    </recommendedName>
</protein>
<feature type="transmembrane region" description="Helical" evidence="6">
    <location>
        <begin position="20"/>
        <end position="40"/>
    </location>
</feature>
<comment type="subcellular location">
    <subcellularLocation>
        <location evidence="1">Cell membrane</location>
        <topology evidence="1">Multi-pass membrane protein</topology>
    </subcellularLocation>
</comment>
<evidence type="ECO:0000256" key="4">
    <source>
        <dbReference type="ARBA" id="ARBA00022989"/>
    </source>
</evidence>
<dbReference type="Pfam" id="PF07690">
    <property type="entry name" value="MFS_1"/>
    <property type="match status" value="1"/>
</dbReference>
<proteinExistence type="predicted"/>
<keyword evidence="5 6" id="KW-0472">Membrane</keyword>
<dbReference type="InterPro" id="IPR011701">
    <property type="entry name" value="MFS"/>
</dbReference>
<dbReference type="GO" id="GO:0005886">
    <property type="term" value="C:plasma membrane"/>
    <property type="evidence" value="ECO:0007669"/>
    <property type="project" value="UniProtKB-SubCell"/>
</dbReference>
<organism evidence="8 9">
    <name type="scientific">Termitidicoccus mucosus</name>
    <dbReference type="NCBI Taxonomy" id="1184151"/>
    <lineage>
        <taxon>Bacteria</taxon>
        <taxon>Pseudomonadati</taxon>
        <taxon>Verrucomicrobiota</taxon>
        <taxon>Opitutia</taxon>
        <taxon>Opitutales</taxon>
        <taxon>Opitutaceae</taxon>
        <taxon>Termitidicoccus</taxon>
    </lineage>
</organism>
<evidence type="ECO:0000256" key="6">
    <source>
        <dbReference type="SAM" id="Phobius"/>
    </source>
</evidence>
<evidence type="ECO:0000313" key="8">
    <source>
        <dbReference type="EMBL" id="OAM91150.1"/>
    </source>
</evidence>
<name>A0A178IMP6_9BACT</name>
<feature type="transmembrane region" description="Helical" evidence="6">
    <location>
        <begin position="221"/>
        <end position="243"/>
    </location>
</feature>
<feature type="transmembrane region" description="Helical" evidence="6">
    <location>
        <begin position="282"/>
        <end position="299"/>
    </location>
</feature>
<evidence type="ECO:0000256" key="5">
    <source>
        <dbReference type="ARBA" id="ARBA00023136"/>
    </source>
</evidence>
<keyword evidence="2" id="KW-1003">Cell membrane</keyword>
<evidence type="ECO:0000259" key="7">
    <source>
        <dbReference type="PROSITE" id="PS50850"/>
    </source>
</evidence>
<dbReference type="RefSeq" id="WP_068769049.1">
    <property type="nucleotide sequence ID" value="NZ_CP109796.1"/>
</dbReference>
<dbReference type="STRING" id="1184151.AW736_04540"/>
<keyword evidence="9" id="KW-1185">Reference proteome</keyword>
<dbReference type="Proteomes" id="UP000078486">
    <property type="component" value="Unassembled WGS sequence"/>
</dbReference>
<dbReference type="InterPro" id="IPR036259">
    <property type="entry name" value="MFS_trans_sf"/>
</dbReference>
<feature type="transmembrane region" description="Helical" evidence="6">
    <location>
        <begin position="305"/>
        <end position="323"/>
    </location>
</feature>
<feature type="transmembrane region" description="Helical" evidence="6">
    <location>
        <begin position="344"/>
        <end position="366"/>
    </location>
</feature>
<feature type="transmembrane region" description="Helical" evidence="6">
    <location>
        <begin position="175"/>
        <end position="200"/>
    </location>
</feature>
<dbReference type="Gene3D" id="1.20.1250.20">
    <property type="entry name" value="MFS general substrate transporter like domains"/>
    <property type="match status" value="1"/>
</dbReference>
<dbReference type="EMBL" id="LRRQ01000039">
    <property type="protein sequence ID" value="OAM91150.1"/>
    <property type="molecule type" value="Genomic_DNA"/>
</dbReference>
<gene>
    <name evidence="8" type="ORF">AW736_04540</name>
</gene>
<keyword evidence="3 6" id="KW-0812">Transmembrane</keyword>
<evidence type="ECO:0000256" key="2">
    <source>
        <dbReference type="ARBA" id="ARBA00022475"/>
    </source>
</evidence>
<accession>A0A178IMP6</accession>
<dbReference type="SUPFAM" id="SSF103473">
    <property type="entry name" value="MFS general substrate transporter"/>
    <property type="match status" value="1"/>
</dbReference>
<comment type="caution">
    <text evidence="8">The sequence shown here is derived from an EMBL/GenBank/DDBJ whole genome shotgun (WGS) entry which is preliminary data.</text>
</comment>
<evidence type="ECO:0000256" key="3">
    <source>
        <dbReference type="ARBA" id="ARBA00022692"/>
    </source>
</evidence>
<dbReference type="InterPro" id="IPR020846">
    <property type="entry name" value="MFS_dom"/>
</dbReference>
<dbReference type="OrthoDB" id="212436at2"/>
<dbReference type="PROSITE" id="PS50850">
    <property type="entry name" value="MFS"/>
    <property type="match status" value="1"/>
</dbReference>
<feature type="transmembrane region" description="Helical" evidence="6">
    <location>
        <begin position="115"/>
        <end position="136"/>
    </location>
</feature>
<sequence>MSFTPVTLPNGKPVNERLTLVVLGAVQFTHVLDFMIMMPLGPWLMEVFSISPSQFGRLTAAYGLAAAVTGLLGGAVLDRFNRKHALLTLYAGFCVSTLACALAPTYWALLAARLAAGACGGVASSVVVAMVGDFIPPERRGRAMGVVTTAFPLAQVLGVPLGLLLAEKLEWHATFFLLTAVSVPVLFIGARALPSLQPVFSGHNPLKQMRAIVTIRTHRRGFWLTASLVLAGGAIFPFMAPAMVSNVGIAKHDLLYIYLASGAVMFFTTPVVGRLVDKHDKLRLIGVFTACGIVTVLVLTNLPPVPLLVALMATTAFSVSMGSRFPPSMTMLANAVDQRYRGGFMSVNFAVQQAAGAIANIIAGLLITEQPDGRLHGFALAGLFSAFWMVLTYVFARRVRDIAPHAAAPGRPTDRMADDPAGPM</sequence>
<feature type="transmembrane region" description="Helical" evidence="6">
    <location>
        <begin position="89"/>
        <end position="109"/>
    </location>
</feature>
<dbReference type="PANTHER" id="PTHR43124">
    <property type="entry name" value="PURINE EFFLUX PUMP PBUE"/>
    <property type="match status" value="1"/>
</dbReference>
<keyword evidence="4 6" id="KW-1133">Transmembrane helix</keyword>
<feature type="transmembrane region" description="Helical" evidence="6">
    <location>
        <begin position="378"/>
        <end position="396"/>
    </location>
</feature>
<evidence type="ECO:0000256" key="1">
    <source>
        <dbReference type="ARBA" id="ARBA00004651"/>
    </source>
</evidence>